<keyword evidence="2 6" id="KW-0805">Transcription regulation</keyword>
<dbReference type="HOGENOM" id="CLU_047691_3_4_9"/>
<dbReference type="InterPro" id="IPR013325">
    <property type="entry name" value="RNA_pol_sigma_r2"/>
</dbReference>
<dbReference type="InterPro" id="IPR000838">
    <property type="entry name" value="RNA_pol_sigma70_ECF_CS"/>
</dbReference>
<reference evidence="9 10" key="1">
    <citation type="journal article" date="2012" name="PLoS ONE">
        <title>The purine-utilizing bacterium Clostridium acidurici 9a: a genome-guided metabolic reconsideration.</title>
        <authorList>
            <person name="Hartwich K."/>
            <person name="Poehlein A."/>
            <person name="Daniel R."/>
        </authorList>
    </citation>
    <scope>NUCLEOTIDE SEQUENCE [LARGE SCALE GENOMIC DNA]</scope>
    <source>
        <strain evidence="10">ATCC 7906 / DSM 604 / BCRC 14475 / CIP 104303 / KCTC 5404 / NCIMB 10678 / 9a</strain>
    </source>
</reference>
<evidence type="ECO:0000256" key="6">
    <source>
        <dbReference type="RuleBase" id="RU000716"/>
    </source>
</evidence>
<dbReference type="InterPro" id="IPR007627">
    <property type="entry name" value="RNA_pol_sigma70_r2"/>
</dbReference>
<evidence type="ECO:0000256" key="2">
    <source>
        <dbReference type="ARBA" id="ARBA00023015"/>
    </source>
</evidence>
<sequence>MEVIFICEDNILMDKVKNGDKKAFEQLVLKHRLKATGFAFTFIRDAYMAEDIVQESFASIYVNRTSYKSKNTFKTFLFAVIRNKCIDFIRKNKDSNIISSDDVNIASSDLTPYELLEQQERLKYSLRLLDRLNYNYRMAFCLYEIYGFSYKEISEIMNKSLPQIKIILYRSRKNIQKYIKENMQNEK</sequence>
<dbReference type="InterPro" id="IPR039425">
    <property type="entry name" value="RNA_pol_sigma-70-like"/>
</dbReference>
<feature type="domain" description="RNA polymerase sigma-70 region 2" evidence="7">
    <location>
        <begin position="27"/>
        <end position="93"/>
    </location>
</feature>
<organism evidence="9 10">
    <name type="scientific">Gottschalkia acidurici (strain ATCC 7906 / DSM 604 / BCRC 14475 / CIP 104303 / KCTC 5404 / NCIMB 10678 / 9a)</name>
    <name type="common">Clostridium acidurici</name>
    <dbReference type="NCBI Taxonomy" id="1128398"/>
    <lineage>
        <taxon>Bacteria</taxon>
        <taxon>Bacillati</taxon>
        <taxon>Bacillota</taxon>
        <taxon>Tissierellia</taxon>
        <taxon>Tissierellales</taxon>
        <taxon>Gottschalkiaceae</taxon>
        <taxon>Gottschalkia</taxon>
    </lineage>
</organism>
<dbReference type="Pfam" id="PF08281">
    <property type="entry name" value="Sigma70_r4_2"/>
    <property type="match status" value="1"/>
</dbReference>
<dbReference type="OrthoDB" id="1692185at2"/>
<dbReference type="STRING" id="1128398.Curi_c27560"/>
<dbReference type="NCBIfam" id="TIGR02937">
    <property type="entry name" value="sigma70-ECF"/>
    <property type="match status" value="1"/>
</dbReference>
<dbReference type="GO" id="GO:0006352">
    <property type="term" value="P:DNA-templated transcription initiation"/>
    <property type="evidence" value="ECO:0007669"/>
    <property type="project" value="InterPro"/>
</dbReference>
<keyword evidence="3 6" id="KW-0731">Sigma factor</keyword>
<dbReference type="KEGG" id="cad:Curi_c27560"/>
<dbReference type="eggNOG" id="COG1595">
    <property type="taxonomic scope" value="Bacteria"/>
</dbReference>
<dbReference type="GO" id="GO:0006950">
    <property type="term" value="P:response to stress"/>
    <property type="evidence" value="ECO:0007669"/>
    <property type="project" value="UniProtKB-ARBA"/>
</dbReference>
<protein>
    <recommendedName>
        <fullName evidence="6">RNA polymerase sigma factor</fullName>
    </recommendedName>
</protein>
<evidence type="ECO:0000256" key="4">
    <source>
        <dbReference type="ARBA" id="ARBA00023125"/>
    </source>
</evidence>
<dbReference type="InterPro" id="IPR036388">
    <property type="entry name" value="WH-like_DNA-bd_sf"/>
</dbReference>
<dbReference type="InterPro" id="IPR013324">
    <property type="entry name" value="RNA_pol_sigma_r3/r4-like"/>
</dbReference>
<keyword evidence="5 6" id="KW-0804">Transcription</keyword>
<dbReference type="Gene3D" id="1.10.10.10">
    <property type="entry name" value="Winged helix-like DNA-binding domain superfamily/Winged helix DNA-binding domain"/>
    <property type="match status" value="1"/>
</dbReference>
<dbReference type="PATRIC" id="fig|1128398.3.peg.2841"/>
<dbReference type="AlphaFoldDB" id="K0B2M4"/>
<keyword evidence="10" id="KW-1185">Reference proteome</keyword>
<evidence type="ECO:0000259" key="7">
    <source>
        <dbReference type="Pfam" id="PF04542"/>
    </source>
</evidence>
<name>K0B2M4_GOTA9</name>
<feature type="domain" description="RNA polymerase sigma factor 70 region 4 type 2" evidence="8">
    <location>
        <begin position="126"/>
        <end position="174"/>
    </location>
</feature>
<dbReference type="Proteomes" id="UP000006094">
    <property type="component" value="Chromosome"/>
</dbReference>
<dbReference type="PROSITE" id="PS01063">
    <property type="entry name" value="SIGMA70_ECF"/>
    <property type="match status" value="1"/>
</dbReference>
<evidence type="ECO:0000313" key="9">
    <source>
        <dbReference type="EMBL" id="AFS79749.1"/>
    </source>
</evidence>
<comment type="similarity">
    <text evidence="1 6">Belongs to the sigma-70 factor family. ECF subfamily.</text>
</comment>
<accession>K0B2M4</accession>
<dbReference type="Gene3D" id="1.10.1740.10">
    <property type="match status" value="1"/>
</dbReference>
<evidence type="ECO:0000259" key="8">
    <source>
        <dbReference type="Pfam" id="PF08281"/>
    </source>
</evidence>
<gene>
    <name evidence="9" type="ordered locus">Curi_c27560</name>
</gene>
<dbReference type="GO" id="GO:0016987">
    <property type="term" value="F:sigma factor activity"/>
    <property type="evidence" value="ECO:0007669"/>
    <property type="project" value="UniProtKB-KW"/>
</dbReference>
<dbReference type="InterPro" id="IPR014284">
    <property type="entry name" value="RNA_pol_sigma-70_dom"/>
</dbReference>
<dbReference type="CDD" id="cd06171">
    <property type="entry name" value="Sigma70_r4"/>
    <property type="match status" value="1"/>
</dbReference>
<dbReference type="SUPFAM" id="SSF88946">
    <property type="entry name" value="Sigma2 domain of RNA polymerase sigma factors"/>
    <property type="match status" value="1"/>
</dbReference>
<dbReference type="Pfam" id="PF04542">
    <property type="entry name" value="Sigma70_r2"/>
    <property type="match status" value="1"/>
</dbReference>
<keyword evidence="4 6" id="KW-0238">DNA-binding</keyword>
<evidence type="ECO:0000256" key="3">
    <source>
        <dbReference type="ARBA" id="ARBA00023082"/>
    </source>
</evidence>
<evidence type="ECO:0000256" key="5">
    <source>
        <dbReference type="ARBA" id="ARBA00023163"/>
    </source>
</evidence>
<evidence type="ECO:0000313" key="10">
    <source>
        <dbReference type="Proteomes" id="UP000006094"/>
    </source>
</evidence>
<dbReference type="PANTHER" id="PTHR43133:SF8">
    <property type="entry name" value="RNA POLYMERASE SIGMA FACTOR HI_1459-RELATED"/>
    <property type="match status" value="1"/>
</dbReference>
<dbReference type="GO" id="GO:0003677">
    <property type="term" value="F:DNA binding"/>
    <property type="evidence" value="ECO:0007669"/>
    <property type="project" value="UniProtKB-KW"/>
</dbReference>
<proteinExistence type="inferred from homology"/>
<dbReference type="InterPro" id="IPR013249">
    <property type="entry name" value="RNA_pol_sigma70_r4_t2"/>
</dbReference>
<dbReference type="EMBL" id="CP003326">
    <property type="protein sequence ID" value="AFS79749.1"/>
    <property type="molecule type" value="Genomic_DNA"/>
</dbReference>
<dbReference type="PANTHER" id="PTHR43133">
    <property type="entry name" value="RNA POLYMERASE ECF-TYPE SIGMA FACTO"/>
    <property type="match status" value="1"/>
</dbReference>
<dbReference type="SUPFAM" id="SSF88659">
    <property type="entry name" value="Sigma3 and sigma4 domains of RNA polymerase sigma factors"/>
    <property type="match status" value="1"/>
</dbReference>
<evidence type="ECO:0000256" key="1">
    <source>
        <dbReference type="ARBA" id="ARBA00010641"/>
    </source>
</evidence>